<keyword evidence="2" id="KW-0732">Signal</keyword>
<dbReference type="Proteomes" id="UP000006048">
    <property type="component" value="Chromosome"/>
</dbReference>
<gene>
    <name evidence="3" type="ordered locus">Turpa_1655</name>
</gene>
<dbReference type="STRING" id="869212.Turpa_1655"/>
<protein>
    <recommendedName>
        <fullName evidence="5">Cell division protein FtsX</fullName>
    </recommendedName>
</protein>
<evidence type="ECO:0000256" key="2">
    <source>
        <dbReference type="SAM" id="SignalP"/>
    </source>
</evidence>
<evidence type="ECO:0000256" key="1">
    <source>
        <dbReference type="SAM" id="Phobius"/>
    </source>
</evidence>
<accession>I4B4U6</accession>
<feature type="transmembrane region" description="Helical" evidence="1">
    <location>
        <begin position="184"/>
        <end position="202"/>
    </location>
</feature>
<organism evidence="3 4">
    <name type="scientific">Turneriella parva (strain ATCC BAA-1111 / DSM 21527 / NCTC 11395 / H)</name>
    <name type="common">Leptospira parva</name>
    <dbReference type="NCBI Taxonomy" id="869212"/>
    <lineage>
        <taxon>Bacteria</taxon>
        <taxon>Pseudomonadati</taxon>
        <taxon>Spirochaetota</taxon>
        <taxon>Spirochaetia</taxon>
        <taxon>Leptospirales</taxon>
        <taxon>Leptospiraceae</taxon>
        <taxon>Turneriella</taxon>
    </lineage>
</organism>
<evidence type="ECO:0000313" key="4">
    <source>
        <dbReference type="Proteomes" id="UP000006048"/>
    </source>
</evidence>
<keyword evidence="4" id="KW-1185">Reference proteome</keyword>
<keyword evidence="1" id="KW-0812">Transmembrane</keyword>
<dbReference type="RefSeq" id="WP_014802814.1">
    <property type="nucleotide sequence ID" value="NC_018020.1"/>
</dbReference>
<dbReference type="EMBL" id="CP002959">
    <property type="protein sequence ID" value="AFM12303.1"/>
    <property type="molecule type" value="Genomic_DNA"/>
</dbReference>
<dbReference type="HOGENOM" id="CLU_952979_0_0_12"/>
<dbReference type="AlphaFoldDB" id="I4B4U6"/>
<name>I4B4U6_TURPD</name>
<keyword evidence="1" id="KW-1133">Transmembrane helix</keyword>
<feature type="transmembrane region" description="Helical" evidence="1">
    <location>
        <begin position="209"/>
        <end position="229"/>
    </location>
</feature>
<reference evidence="3 4" key="1">
    <citation type="submission" date="2012-06" db="EMBL/GenBank/DDBJ databases">
        <title>The complete chromosome of genome of Turneriella parva DSM 21527.</title>
        <authorList>
            <consortium name="US DOE Joint Genome Institute (JGI-PGF)"/>
            <person name="Lucas S."/>
            <person name="Han J."/>
            <person name="Lapidus A."/>
            <person name="Bruce D."/>
            <person name="Goodwin L."/>
            <person name="Pitluck S."/>
            <person name="Peters L."/>
            <person name="Kyrpides N."/>
            <person name="Mavromatis K."/>
            <person name="Ivanova N."/>
            <person name="Mikhailova N."/>
            <person name="Chertkov O."/>
            <person name="Detter J.C."/>
            <person name="Tapia R."/>
            <person name="Han C."/>
            <person name="Land M."/>
            <person name="Hauser L."/>
            <person name="Markowitz V."/>
            <person name="Cheng J.-F."/>
            <person name="Hugenholtz P."/>
            <person name="Woyke T."/>
            <person name="Wu D."/>
            <person name="Gronow S."/>
            <person name="Wellnitz S."/>
            <person name="Brambilla E."/>
            <person name="Klenk H.-P."/>
            <person name="Eisen J.A."/>
        </authorList>
    </citation>
    <scope>NUCLEOTIDE SEQUENCE [LARGE SCALE GENOMIC DNA]</scope>
    <source>
        <strain evidence="4">ATCC BAA-1111 / DSM 21527 / NCTC 11395 / H</strain>
    </source>
</reference>
<feature type="chain" id="PRO_5003686306" description="Cell division protein FtsX" evidence="2">
    <location>
        <begin position="24"/>
        <end position="292"/>
    </location>
</feature>
<evidence type="ECO:0008006" key="5">
    <source>
        <dbReference type="Google" id="ProtNLM"/>
    </source>
</evidence>
<sequence>MTMIKWLTVVILCAALAAGAAMAAVFVAIDRSLGSTEYLSNFIQGQKFGEIAQAAENSAKADGAPSQLAVISKLGYSVLEPEFKKQSRSMLDQLFAYLKGDQEKPSLTMSLSDFKQDPGVLKSAVDGLMQNETMKKLPRSFVEPAAKMLVEKVPEKLNLTSLLTSRESDLAQVKKTVGKFYQSYNAVLLILIAVLILTFIVLRSVRQTLIAVGITLLITGLLLFLPWLASGSIAQSIVSGYKGVAAESVQSIGAAFIKSFFAVFVVSPLVLTLAGAAAYVTGKFVMKKAGKT</sequence>
<dbReference type="KEGG" id="tpx:Turpa_1655"/>
<keyword evidence="1" id="KW-0472">Membrane</keyword>
<evidence type="ECO:0000313" key="3">
    <source>
        <dbReference type="EMBL" id="AFM12303.1"/>
    </source>
</evidence>
<proteinExistence type="predicted"/>
<feature type="transmembrane region" description="Helical" evidence="1">
    <location>
        <begin position="260"/>
        <end position="281"/>
    </location>
</feature>
<feature type="signal peptide" evidence="2">
    <location>
        <begin position="1"/>
        <end position="23"/>
    </location>
</feature>